<feature type="domain" description="HTH araC/xylS-type" evidence="1">
    <location>
        <begin position="128"/>
        <end position="235"/>
    </location>
</feature>
<evidence type="ECO:0000259" key="1">
    <source>
        <dbReference type="PROSITE" id="PS01124"/>
    </source>
</evidence>
<dbReference type="OrthoDB" id="635259at2"/>
<reference evidence="3 5" key="2">
    <citation type="submission" date="2023-11" db="EMBL/GenBank/DDBJ databases">
        <title>MicrobeMod: A computational toolkit for identifying prokaryotic methylation and restriction-modification with nanopore sequencing.</title>
        <authorList>
            <person name="Crits-Christoph A."/>
            <person name="Kang S.C."/>
            <person name="Lee H."/>
            <person name="Ostrov N."/>
        </authorList>
    </citation>
    <scope>NUCLEOTIDE SEQUENCE [LARGE SCALE GENOMIC DNA]</scope>
    <source>
        <strain evidence="3 5">ATCC 23090</strain>
    </source>
</reference>
<dbReference type="Proteomes" id="UP000183788">
    <property type="component" value="Unassembled WGS sequence"/>
</dbReference>
<name>A0A1K1RWL5_9BACT</name>
<dbReference type="RefSeq" id="WP_072363347.1">
    <property type="nucleotide sequence ID" value="NZ_CP139972.1"/>
</dbReference>
<dbReference type="GO" id="GO:0003700">
    <property type="term" value="F:DNA-binding transcription factor activity"/>
    <property type="evidence" value="ECO:0007669"/>
    <property type="project" value="InterPro"/>
</dbReference>
<dbReference type="EMBL" id="CP140154">
    <property type="protein sequence ID" value="WQG90371.1"/>
    <property type="molecule type" value="Genomic_DNA"/>
</dbReference>
<sequence length="249" mass="28673">MSLKYKSIKPDISLADFVSDFWLFQNLSENTEEAIALPDGRIDMFLSKSASEPFTITVLGIGTRPHTAKIVAGTLIFAIGFKLPATEYIFNFPFADLLDNKKCLANDFWGFNSEDLNDFDAFCQKATQKVKSLLPKEIDSRKQKLFDLIYCSKGEITVKELSGMVFWSSRQINRYFNQQFGLSLKMYCNILRFRASLEHIAKGRLFPELDFADQNHFIKQVKKFSGVVPKELFKYKDDRFILLSTFCQP</sequence>
<keyword evidence="5" id="KW-1185">Reference proteome</keyword>
<evidence type="ECO:0000313" key="4">
    <source>
        <dbReference type="Proteomes" id="UP000183788"/>
    </source>
</evidence>
<dbReference type="AlphaFoldDB" id="A0A1K1RWL5"/>
<gene>
    <name evidence="2" type="ORF">SAMN05661012_04357</name>
    <name evidence="3" type="ORF">SR876_02595</name>
</gene>
<dbReference type="Gene3D" id="1.10.10.60">
    <property type="entry name" value="Homeodomain-like"/>
    <property type="match status" value="1"/>
</dbReference>
<protein>
    <submittedName>
        <fullName evidence="3">AraC family transcriptional regulator</fullName>
    </submittedName>
</protein>
<dbReference type="InterPro" id="IPR046532">
    <property type="entry name" value="DUF6597"/>
</dbReference>
<evidence type="ECO:0000313" key="2">
    <source>
        <dbReference type="EMBL" id="SFW76446.1"/>
    </source>
</evidence>
<organism evidence="2 4">
    <name type="scientific">Chitinophaga sancti</name>
    <dbReference type="NCBI Taxonomy" id="1004"/>
    <lineage>
        <taxon>Bacteria</taxon>
        <taxon>Pseudomonadati</taxon>
        <taxon>Bacteroidota</taxon>
        <taxon>Chitinophagia</taxon>
        <taxon>Chitinophagales</taxon>
        <taxon>Chitinophagaceae</taxon>
        <taxon>Chitinophaga</taxon>
    </lineage>
</organism>
<dbReference type="GO" id="GO:0043565">
    <property type="term" value="F:sequence-specific DNA binding"/>
    <property type="evidence" value="ECO:0007669"/>
    <property type="project" value="InterPro"/>
</dbReference>
<proteinExistence type="predicted"/>
<dbReference type="InterPro" id="IPR018060">
    <property type="entry name" value="HTH_AraC"/>
</dbReference>
<reference evidence="2 4" key="1">
    <citation type="submission" date="2016-11" db="EMBL/GenBank/DDBJ databases">
        <authorList>
            <person name="Jaros S."/>
            <person name="Januszkiewicz K."/>
            <person name="Wedrychowicz H."/>
        </authorList>
    </citation>
    <scope>NUCLEOTIDE SEQUENCE [LARGE SCALE GENOMIC DNA]</scope>
    <source>
        <strain evidence="2 4">DSM 784</strain>
    </source>
</reference>
<evidence type="ECO:0000313" key="3">
    <source>
        <dbReference type="EMBL" id="WQG90371.1"/>
    </source>
</evidence>
<dbReference type="Proteomes" id="UP001326715">
    <property type="component" value="Chromosome"/>
</dbReference>
<dbReference type="Pfam" id="PF20240">
    <property type="entry name" value="DUF6597"/>
    <property type="match status" value="1"/>
</dbReference>
<dbReference type="STRING" id="1004.SAMN05661012_04357"/>
<dbReference type="EMBL" id="FPIZ01000015">
    <property type="protein sequence ID" value="SFW76446.1"/>
    <property type="molecule type" value="Genomic_DNA"/>
</dbReference>
<evidence type="ECO:0000313" key="5">
    <source>
        <dbReference type="Proteomes" id="UP001326715"/>
    </source>
</evidence>
<accession>A0A1K1RWL5</accession>
<dbReference type="PROSITE" id="PS01124">
    <property type="entry name" value="HTH_ARAC_FAMILY_2"/>
    <property type="match status" value="1"/>
</dbReference>